<sequence length="134" mass="15430">MKTINSCFKLVFIGLSITLTSCKKERINLEKERISSVDNFKKHSYKKIDSTTKEQFYYYSETSNKKYNHRITGKDDSGKNVKGVINLESEIGIGVIKKDNDVKEIEIVSESVNSDKIIATDINGFQYRLKFDDE</sequence>
<evidence type="ECO:0008006" key="7">
    <source>
        <dbReference type="Google" id="ProtNLM"/>
    </source>
</evidence>
<evidence type="ECO:0000313" key="5">
    <source>
        <dbReference type="Proteomes" id="UP000182367"/>
    </source>
</evidence>
<dbReference type="RefSeq" id="WP_066325140.1">
    <property type="nucleotide sequence ID" value="NZ_BJVF01000011.1"/>
</dbReference>
<reference evidence="4" key="1">
    <citation type="submission" date="2016-03" db="EMBL/GenBank/DDBJ databases">
        <title>Draft genome sequence of Paenibacillus glacialis DSM 22343.</title>
        <authorList>
            <person name="Shin S.-K."/>
            <person name="Yi H."/>
        </authorList>
    </citation>
    <scope>NUCLEOTIDE SEQUENCE [LARGE SCALE GENOMIC DNA]</scope>
    <source>
        <strain evidence="4">NBRC 105008</strain>
    </source>
</reference>
<dbReference type="Proteomes" id="UP000093226">
    <property type="component" value="Unassembled WGS sequence"/>
</dbReference>
<comment type="caution">
    <text evidence="2">The sequence shown here is derived from an EMBL/GenBank/DDBJ whole genome shotgun (WGS) entry which is preliminary data.</text>
</comment>
<evidence type="ECO:0000313" key="4">
    <source>
        <dbReference type="Proteomes" id="UP000093226"/>
    </source>
</evidence>
<evidence type="ECO:0000313" key="3">
    <source>
        <dbReference type="EMBL" id="SDK08892.1"/>
    </source>
</evidence>
<dbReference type="STRING" id="551990.SAMN05192550_3317"/>
<reference evidence="2" key="2">
    <citation type="submission" date="2016-03" db="EMBL/GenBank/DDBJ databases">
        <authorList>
            <person name="Ploux O."/>
        </authorList>
    </citation>
    <scope>NUCLEOTIDE SEQUENCE</scope>
    <source>
        <strain evidence="2">NBRC 105008</strain>
    </source>
</reference>
<protein>
    <recommendedName>
        <fullName evidence="7">Lipoprotein</fullName>
    </recommendedName>
</protein>
<dbReference type="EMBL" id="LVEO01000006">
    <property type="protein sequence ID" value="OCB73087.1"/>
    <property type="molecule type" value="Genomic_DNA"/>
</dbReference>
<evidence type="ECO:0000313" key="2">
    <source>
        <dbReference type="EMBL" id="OCB73087.1"/>
    </source>
</evidence>
<dbReference type="Proteomes" id="UP000321579">
    <property type="component" value="Unassembled WGS sequence"/>
</dbReference>
<dbReference type="Proteomes" id="UP000182367">
    <property type="component" value="Unassembled WGS sequence"/>
</dbReference>
<organism evidence="2 4">
    <name type="scientific">Flavobacterium glycines</name>
    <dbReference type="NCBI Taxonomy" id="551990"/>
    <lineage>
        <taxon>Bacteria</taxon>
        <taxon>Pseudomonadati</taxon>
        <taxon>Bacteroidota</taxon>
        <taxon>Flavobacteriia</taxon>
        <taxon>Flavobacteriales</taxon>
        <taxon>Flavobacteriaceae</taxon>
        <taxon>Flavobacterium</taxon>
    </lineage>
</organism>
<dbReference type="EMBL" id="FNEO01000011">
    <property type="protein sequence ID" value="SDK08892.1"/>
    <property type="molecule type" value="Genomic_DNA"/>
</dbReference>
<reference evidence="3 5" key="3">
    <citation type="submission" date="2016-10" db="EMBL/GenBank/DDBJ databases">
        <authorList>
            <person name="Varghese N."/>
            <person name="Submissions S."/>
        </authorList>
    </citation>
    <scope>NUCLEOTIDE SEQUENCE [LARGE SCALE GENOMIC DNA]</scope>
    <source>
        <strain evidence="3 5">Gm-149</strain>
    </source>
</reference>
<keyword evidence="5" id="KW-1185">Reference proteome</keyword>
<reference evidence="1 6" key="4">
    <citation type="submission" date="2019-07" db="EMBL/GenBank/DDBJ databases">
        <title>Whole genome shotgun sequence of Flavobacterium glycines NBRC 105008.</title>
        <authorList>
            <person name="Hosoyama A."/>
            <person name="Uohara A."/>
            <person name="Ohji S."/>
            <person name="Ichikawa N."/>
        </authorList>
    </citation>
    <scope>NUCLEOTIDE SEQUENCE [LARGE SCALE GENOMIC DNA]</scope>
    <source>
        <strain evidence="1 6">NBRC 105008</strain>
    </source>
</reference>
<dbReference type="EMBL" id="BJVF01000011">
    <property type="protein sequence ID" value="GEL12375.1"/>
    <property type="molecule type" value="Genomic_DNA"/>
</dbReference>
<accession>A0A1B9DTT7</accession>
<dbReference type="PROSITE" id="PS51257">
    <property type="entry name" value="PROKAR_LIPOPROTEIN"/>
    <property type="match status" value="1"/>
</dbReference>
<evidence type="ECO:0000313" key="6">
    <source>
        <dbReference type="Proteomes" id="UP000321579"/>
    </source>
</evidence>
<evidence type="ECO:0000313" key="1">
    <source>
        <dbReference type="EMBL" id="GEL12375.1"/>
    </source>
</evidence>
<proteinExistence type="predicted"/>
<dbReference type="OrthoDB" id="1367590at2"/>
<name>A0A1B9DTT7_9FLAO</name>
<dbReference type="AlphaFoldDB" id="A0A1B9DTT7"/>
<gene>
    <name evidence="2" type="ORF">FBGL_03345</name>
    <name evidence="1" type="ORF">FGL01_31140</name>
    <name evidence="3" type="ORF">SAMN05192550_3317</name>
</gene>